<gene>
    <name evidence="1" type="ORF">IWW38_002379</name>
</gene>
<name>A0ACC1M474_9FUNG</name>
<comment type="caution">
    <text evidence="1">The sequence shown here is derived from an EMBL/GenBank/DDBJ whole genome shotgun (WGS) entry which is preliminary data.</text>
</comment>
<keyword evidence="2" id="KW-1185">Reference proteome</keyword>
<dbReference type="Proteomes" id="UP001139981">
    <property type="component" value="Unassembled WGS sequence"/>
</dbReference>
<dbReference type="EMBL" id="JANBVB010000325">
    <property type="protein sequence ID" value="KAJ2895157.1"/>
    <property type="molecule type" value="Genomic_DNA"/>
</dbReference>
<sequence length="939" mass="100881">MVRDKQERKNSKTVASTAGKVTLSDLVSAGLLQPGAVVVCNSWPFTAIVSETGRLDAKWTPIPSDFIQPVAGSEFMRPEFETPSAWATAVCRVMRAQQQQPSHSRNSNGECRVAVNGWTACRVKVEGEGEEVEISLDTLRRQYNSDGAVDGLAQQVALGLALGSNANGVSQRRAAAAASTAMASAGWDQQQQRIAGGAYNRRKRKSIPDMSRHAKLSRVPTAESSDNEGAGGADDETVRLALDRFQAAADACSREERKALRVRRRQALRQAIAAATSQWLDSRRRRRPQLGQAPHVAASSFLSSMLVPRSVVALPCLCVACGSAGANLHACEVCGDCYHGFCAEVVSGRPFVCAPCSVCATCLGDDSSNDLRQCDACGLSCHEQCSRQKTSKGDRWLCDACVLCKECGFVMAEENASSPDWETRVSWAFDSAVCGHCAAQIERARVCPECISTYADAESALTMVCCDVCAMWVHSACDPLLTPSVYRVLISRQDAAYVCPACIRPSFTFDPLHCLPRCLRAIEARMDTASSSDCQSSPVSVAVVETTEEAANLLLSLTQSDIRFDHERFAKDYLQARFCSHSLNVDYRCCALCGLSGDGLSGLAQQQQQLGRLVPFGSQSSDIPAPLWAHVECLAWAWGPRSVNDDTTTHGGGGGQMVRFEGTLMDYKETPSPTFSVLLCALCTRPGPTIHCCAPVPCADIAYHLPCLLMAATTLHSEIQYSAAWRRALCPAHAPKYSAMMPVDDPAAGQSPHQRSGLADICVLSRVRFLPPPPPLPLADCFTRVGNLLVLAWGSSATTGPVLFSEGFSAVRYFSLAHTPFTLGLQTFVPLPSSSLQESSESAMWRGWISPGTLSPSALSADMDPPPSASHVATTTCSMLSELLAQLLEGQRYKNNFAVDLAVAHPLRFLGLDKHTTTTLVSASPIPLPIASKDLSPLA</sequence>
<organism evidence="1 2">
    <name type="scientific">Coemansia aciculifera</name>
    <dbReference type="NCBI Taxonomy" id="417176"/>
    <lineage>
        <taxon>Eukaryota</taxon>
        <taxon>Fungi</taxon>
        <taxon>Fungi incertae sedis</taxon>
        <taxon>Zoopagomycota</taxon>
        <taxon>Kickxellomycotina</taxon>
        <taxon>Kickxellomycetes</taxon>
        <taxon>Kickxellales</taxon>
        <taxon>Kickxellaceae</taxon>
        <taxon>Coemansia</taxon>
    </lineage>
</organism>
<evidence type="ECO:0000313" key="2">
    <source>
        <dbReference type="Proteomes" id="UP001139981"/>
    </source>
</evidence>
<accession>A0ACC1M474</accession>
<proteinExistence type="predicted"/>
<evidence type="ECO:0000313" key="1">
    <source>
        <dbReference type="EMBL" id="KAJ2895157.1"/>
    </source>
</evidence>
<protein>
    <submittedName>
        <fullName evidence="1">Uncharacterized protein</fullName>
    </submittedName>
</protein>
<reference evidence="1" key="1">
    <citation type="submission" date="2022-07" db="EMBL/GenBank/DDBJ databases">
        <title>Phylogenomic reconstructions and comparative analyses of Kickxellomycotina fungi.</title>
        <authorList>
            <person name="Reynolds N.K."/>
            <person name="Stajich J.E."/>
            <person name="Barry K."/>
            <person name="Grigoriev I.V."/>
            <person name="Crous P."/>
            <person name="Smith M.E."/>
        </authorList>
    </citation>
    <scope>NUCLEOTIDE SEQUENCE</scope>
    <source>
        <strain evidence="1">CBS 190363</strain>
    </source>
</reference>